<dbReference type="GeneID" id="25991121"/>
<gene>
    <name evidence="2" type="ORF">A1Q1_07609</name>
</gene>
<dbReference type="Proteomes" id="UP000002748">
    <property type="component" value="Unassembled WGS sequence"/>
</dbReference>
<dbReference type="VEuPathDB" id="FungiDB:A1Q1_07609"/>
<organism evidence="2 3">
    <name type="scientific">Trichosporon asahii var. asahii (strain ATCC 90039 / CBS 2479 / JCM 2466 / KCTC 7840 / NBRC 103889/ NCYC 2677 / UAMH 7654)</name>
    <name type="common">Yeast</name>
    <dbReference type="NCBI Taxonomy" id="1186058"/>
    <lineage>
        <taxon>Eukaryota</taxon>
        <taxon>Fungi</taxon>
        <taxon>Dikarya</taxon>
        <taxon>Basidiomycota</taxon>
        <taxon>Agaricomycotina</taxon>
        <taxon>Tremellomycetes</taxon>
        <taxon>Trichosporonales</taxon>
        <taxon>Trichosporonaceae</taxon>
        <taxon>Trichosporon</taxon>
    </lineage>
</organism>
<dbReference type="AlphaFoldDB" id="J4UHQ7"/>
<sequence length="60" mass="6096">MPPISSLGGVLDSPAPSGNGSTTVKNSSLPDVSLGSLGSSFHSEGDDFDDGTPRQPRRLP</sequence>
<dbReference type="RefSeq" id="XP_014182096.1">
    <property type="nucleotide sequence ID" value="XM_014326621.1"/>
</dbReference>
<dbReference type="HOGENOM" id="CLU_2943469_0_0_1"/>
<evidence type="ECO:0000313" key="3">
    <source>
        <dbReference type="Proteomes" id="UP000002748"/>
    </source>
</evidence>
<comment type="caution">
    <text evidence="2">The sequence shown here is derived from an EMBL/GenBank/DDBJ whole genome shotgun (WGS) entry which is preliminary data.</text>
</comment>
<feature type="region of interest" description="Disordered" evidence="1">
    <location>
        <begin position="1"/>
        <end position="60"/>
    </location>
</feature>
<name>J4UHQ7_TRIAS</name>
<dbReference type="EMBL" id="ALBS01000073">
    <property type="protein sequence ID" value="EJT51145.1"/>
    <property type="molecule type" value="Genomic_DNA"/>
</dbReference>
<accession>J4UHQ7</accession>
<evidence type="ECO:0000256" key="1">
    <source>
        <dbReference type="SAM" id="MobiDB-lite"/>
    </source>
</evidence>
<dbReference type="KEGG" id="tasa:A1Q1_07609"/>
<feature type="compositionally biased region" description="Polar residues" evidence="1">
    <location>
        <begin position="16"/>
        <end position="42"/>
    </location>
</feature>
<protein>
    <submittedName>
        <fullName evidence="2">Uncharacterized protein</fullName>
    </submittedName>
</protein>
<evidence type="ECO:0000313" key="2">
    <source>
        <dbReference type="EMBL" id="EJT51145.1"/>
    </source>
</evidence>
<reference evidence="2 3" key="1">
    <citation type="journal article" date="2012" name="Eukaryot. Cell">
        <title>Draft genome sequence of CBS 2479, the standard type strain of Trichosporon asahii.</title>
        <authorList>
            <person name="Yang R.Y."/>
            <person name="Li H.T."/>
            <person name="Zhu H."/>
            <person name="Zhou G.P."/>
            <person name="Wang M."/>
            <person name="Wang L."/>
        </authorList>
    </citation>
    <scope>NUCLEOTIDE SEQUENCE [LARGE SCALE GENOMIC DNA]</scope>
    <source>
        <strain evidence="3">ATCC 90039 / CBS 2479 / JCM 2466 / KCTC 7840 / NCYC 2677 / UAMH 7654</strain>
    </source>
</reference>
<proteinExistence type="predicted"/>